<feature type="domain" description="CAAX prenyl protease 2/Lysostaphin resistance protein A-like" evidence="3">
    <location>
        <begin position="171"/>
        <end position="262"/>
    </location>
</feature>
<accession>A0A830GG19</accession>
<dbReference type="EMBL" id="BMOU01000001">
    <property type="protein sequence ID" value="GGN85103.1"/>
    <property type="molecule type" value="Genomic_DNA"/>
</dbReference>
<sequence length="278" mass="28187">MPQWAAFVGLTGLLLTALLALARLSQRALPGNDGATARIDGFGGTESDGPRDPTIPRFETPEVARRRAHLETQLSPDEVSAGALLANVALTQGLFGALLVGGAFYFQIPLSAFGVTDAALSTGLPALGLGVAAGVGFWVGNELAAVIADGFGIAFDESLRELLAPDSLGGWVVLLGLILPTIAVVEELLFRAAAIGVPVAGLGAPAWAMVLVSSVAFALGHGAQGRAGIVVTGALGSALAVLFVLTDSLLAVVVAHYLVNALELVVHEGLGVDRLSVS</sequence>
<keyword evidence="5" id="KW-1185">Reference proteome</keyword>
<organism evidence="4 5">
    <name type="scientific">Haloarcula pellucida</name>
    <dbReference type="NCBI Taxonomy" id="1427151"/>
    <lineage>
        <taxon>Archaea</taxon>
        <taxon>Methanobacteriati</taxon>
        <taxon>Methanobacteriota</taxon>
        <taxon>Stenosarchaea group</taxon>
        <taxon>Halobacteria</taxon>
        <taxon>Halobacteriales</taxon>
        <taxon>Haloarculaceae</taxon>
        <taxon>Haloarcula</taxon>
    </lineage>
</organism>
<dbReference type="AlphaFoldDB" id="A0A830GG19"/>
<evidence type="ECO:0000256" key="2">
    <source>
        <dbReference type="SAM" id="Phobius"/>
    </source>
</evidence>
<dbReference type="InterPro" id="IPR003675">
    <property type="entry name" value="Rce1/LyrA-like_dom"/>
</dbReference>
<feature type="transmembrane region" description="Helical" evidence="2">
    <location>
        <begin position="239"/>
        <end position="259"/>
    </location>
</feature>
<keyword evidence="2" id="KW-0812">Transmembrane</keyword>
<comment type="caution">
    <text evidence="4">The sequence shown here is derived from an EMBL/GenBank/DDBJ whole genome shotgun (WGS) entry which is preliminary data.</text>
</comment>
<feature type="transmembrane region" description="Helical" evidence="2">
    <location>
        <begin position="168"/>
        <end position="185"/>
    </location>
</feature>
<proteinExistence type="predicted"/>
<keyword evidence="2" id="KW-0472">Membrane</keyword>
<dbReference type="RefSeq" id="WP_188993590.1">
    <property type="nucleotide sequence ID" value="NZ_BMOU01000001.1"/>
</dbReference>
<dbReference type="GO" id="GO:0080120">
    <property type="term" value="P:CAAX-box protein maturation"/>
    <property type="evidence" value="ECO:0007669"/>
    <property type="project" value="UniProtKB-ARBA"/>
</dbReference>
<feature type="transmembrane region" description="Helical" evidence="2">
    <location>
        <begin position="84"/>
        <end position="106"/>
    </location>
</feature>
<dbReference type="Pfam" id="PF02517">
    <property type="entry name" value="Rce1-like"/>
    <property type="match status" value="1"/>
</dbReference>
<reference evidence="4" key="1">
    <citation type="journal article" date="2014" name="Int. J. Syst. Evol. Microbiol.">
        <title>Complete genome sequence of Corynebacterium casei LMG S-19264T (=DSM 44701T), isolated from a smear-ripened cheese.</title>
        <authorList>
            <consortium name="US DOE Joint Genome Institute (JGI-PGF)"/>
            <person name="Walter F."/>
            <person name="Albersmeier A."/>
            <person name="Kalinowski J."/>
            <person name="Ruckert C."/>
        </authorList>
    </citation>
    <scope>NUCLEOTIDE SEQUENCE</scope>
    <source>
        <strain evidence="4">JCM 17820</strain>
    </source>
</reference>
<dbReference type="Proteomes" id="UP000605784">
    <property type="component" value="Unassembled WGS sequence"/>
</dbReference>
<feature type="transmembrane region" description="Helical" evidence="2">
    <location>
        <begin position="118"/>
        <end position="139"/>
    </location>
</feature>
<keyword evidence="2" id="KW-1133">Transmembrane helix</keyword>
<evidence type="ECO:0000259" key="3">
    <source>
        <dbReference type="Pfam" id="PF02517"/>
    </source>
</evidence>
<protein>
    <recommendedName>
        <fullName evidence="3">CAAX prenyl protease 2/Lysostaphin resistance protein A-like domain-containing protein</fullName>
    </recommendedName>
</protein>
<feature type="region of interest" description="Disordered" evidence="1">
    <location>
        <begin position="35"/>
        <end position="60"/>
    </location>
</feature>
<gene>
    <name evidence="4" type="ORF">GCM10009030_01210</name>
</gene>
<name>A0A830GG19_9EURY</name>
<evidence type="ECO:0000313" key="5">
    <source>
        <dbReference type="Proteomes" id="UP000605784"/>
    </source>
</evidence>
<dbReference type="GO" id="GO:0004175">
    <property type="term" value="F:endopeptidase activity"/>
    <property type="evidence" value="ECO:0007669"/>
    <property type="project" value="UniProtKB-ARBA"/>
</dbReference>
<evidence type="ECO:0000313" key="4">
    <source>
        <dbReference type="EMBL" id="GGN85103.1"/>
    </source>
</evidence>
<reference evidence="4" key="2">
    <citation type="submission" date="2020-09" db="EMBL/GenBank/DDBJ databases">
        <authorList>
            <person name="Sun Q."/>
            <person name="Ohkuma M."/>
        </authorList>
    </citation>
    <scope>NUCLEOTIDE SEQUENCE</scope>
    <source>
        <strain evidence="4">JCM 17820</strain>
    </source>
</reference>
<evidence type="ECO:0000256" key="1">
    <source>
        <dbReference type="SAM" id="MobiDB-lite"/>
    </source>
</evidence>
<feature type="transmembrane region" description="Helical" evidence="2">
    <location>
        <begin position="192"/>
        <end position="219"/>
    </location>
</feature>